<dbReference type="EMBL" id="JAEPQZ010000003">
    <property type="protein sequence ID" value="KAG2183465.1"/>
    <property type="molecule type" value="Genomic_DNA"/>
</dbReference>
<dbReference type="AlphaFoldDB" id="A0A8H7Q190"/>
<keyword evidence="2" id="KW-1185">Reference proteome</keyword>
<sequence length="73" mass="7893">MDAQKPVAQPEAYAAQSMQAENVQTVQEPQQDNSWSSMLRLRGGGCVKGCLETICCCCALDAICCCELDEICC</sequence>
<gene>
    <name evidence="1" type="ORF">INT43_006471</name>
</gene>
<evidence type="ECO:0000313" key="1">
    <source>
        <dbReference type="EMBL" id="KAG2183465.1"/>
    </source>
</evidence>
<accession>A0A8H7Q190</accession>
<dbReference type="OrthoDB" id="2401889at2759"/>
<evidence type="ECO:0000313" key="2">
    <source>
        <dbReference type="Proteomes" id="UP000654370"/>
    </source>
</evidence>
<evidence type="ECO:0008006" key="3">
    <source>
        <dbReference type="Google" id="ProtNLM"/>
    </source>
</evidence>
<comment type="caution">
    <text evidence="1">The sequence shown here is derived from an EMBL/GenBank/DDBJ whole genome shotgun (WGS) entry which is preliminary data.</text>
</comment>
<dbReference type="Proteomes" id="UP000654370">
    <property type="component" value="Unassembled WGS sequence"/>
</dbReference>
<name>A0A8H7Q190_MORIS</name>
<reference evidence="1" key="1">
    <citation type="submission" date="2020-12" db="EMBL/GenBank/DDBJ databases">
        <title>Metabolic potential, ecology and presence of endohyphal bacteria is reflected in genomic diversity of Mucoromycotina.</title>
        <authorList>
            <person name="Muszewska A."/>
            <person name="Okrasinska A."/>
            <person name="Steczkiewicz K."/>
            <person name="Drgas O."/>
            <person name="Orlowska M."/>
            <person name="Perlinska-Lenart U."/>
            <person name="Aleksandrzak-Piekarczyk T."/>
            <person name="Szatraj K."/>
            <person name="Zielenkiewicz U."/>
            <person name="Pilsyk S."/>
            <person name="Malc E."/>
            <person name="Mieczkowski P."/>
            <person name="Kruszewska J.S."/>
            <person name="Biernat P."/>
            <person name="Pawlowska J."/>
        </authorList>
    </citation>
    <scope>NUCLEOTIDE SEQUENCE</scope>
    <source>
        <strain evidence="1">WA0000067209</strain>
    </source>
</reference>
<organism evidence="1 2">
    <name type="scientific">Mortierella isabellina</name>
    <name type="common">Filamentous fungus</name>
    <name type="synonym">Umbelopsis isabellina</name>
    <dbReference type="NCBI Taxonomy" id="91625"/>
    <lineage>
        <taxon>Eukaryota</taxon>
        <taxon>Fungi</taxon>
        <taxon>Fungi incertae sedis</taxon>
        <taxon>Mucoromycota</taxon>
        <taxon>Mucoromycotina</taxon>
        <taxon>Umbelopsidomycetes</taxon>
        <taxon>Umbelopsidales</taxon>
        <taxon>Umbelopsidaceae</taxon>
        <taxon>Umbelopsis</taxon>
    </lineage>
</organism>
<proteinExistence type="predicted"/>
<protein>
    <recommendedName>
        <fullName evidence="3">Cysteine-rich transmembrane CYSTM domain-containing protein</fullName>
    </recommendedName>
</protein>